<dbReference type="GO" id="GO:0008173">
    <property type="term" value="F:RNA methyltransferase activity"/>
    <property type="evidence" value="ECO:0007669"/>
    <property type="project" value="InterPro"/>
</dbReference>
<feature type="active site" description="Nucleophile" evidence="7">
    <location>
        <position position="233"/>
    </location>
</feature>
<dbReference type="CDD" id="cd21147">
    <property type="entry name" value="RsmF_methylt_CTD1"/>
    <property type="match status" value="1"/>
</dbReference>
<sequence>MNHLPSEYLEQMEKLLGTEYTDFIRTYRETPARGLRINTLKVPAAEGAALLPFHLEPIPWCETGYFYDHHRDRPGKHVFHAAGLYYIQDPSAMAPVEALAPLPGEKVLDLCAAPGGKSTQIAAKLQGRGLLVSNEISPQRRKALVENLERCGVPNAVVLGEDPRHLKDRFAGFFDRILIDAPCSGEGMFRKDPESCERWSPKATDQCADLQLEILDAAAPMLRPGGILTYSTCTFNPSENEGVLSRFLKQHPEFEVQNVPGAEHYQPARPEWADAPSDLSKAARLWPHHLRGEGHFVAVLKKIGGPEGTKQRAGKLPPVHNQAVQAYRAFIKETLTSPPDHEQWTLFGNHLYRMLDELPPVKGIKVERPGFYLGQLKGKHFIPSHAWALALSPEEVQRSLNFEVEDPDLYRYLQGEAIPVNLAKGWTLVTVNGFSLGWGKVSGGLLKNHYPKWLRWDENFFR</sequence>
<feature type="domain" description="SAM-dependent MTase RsmB/NOP-type" evidence="8">
    <location>
        <begin position="23"/>
        <end position="303"/>
    </location>
</feature>
<dbReference type="InterPro" id="IPR023267">
    <property type="entry name" value="RCMT"/>
</dbReference>
<feature type="binding site" evidence="7">
    <location>
        <position position="180"/>
    </location>
    <ligand>
        <name>S-adenosyl-L-methionine</name>
        <dbReference type="ChEBI" id="CHEBI:59789"/>
    </ligand>
</feature>
<dbReference type="InterPro" id="IPR018314">
    <property type="entry name" value="RsmB/NOL1/NOP2-like_CS"/>
</dbReference>
<reference evidence="9" key="2">
    <citation type="submission" date="2020-09" db="EMBL/GenBank/DDBJ databases">
        <authorList>
            <person name="Sun Q."/>
            <person name="Zhou Y."/>
        </authorList>
    </citation>
    <scope>NUCLEOTIDE SEQUENCE</scope>
    <source>
        <strain evidence="9">CGMCC 1.15179</strain>
    </source>
</reference>
<evidence type="ECO:0000256" key="1">
    <source>
        <dbReference type="ARBA" id="ARBA00007494"/>
    </source>
</evidence>
<comment type="caution">
    <text evidence="9">The sequence shown here is derived from an EMBL/GenBank/DDBJ whole genome shotgun (WGS) entry which is preliminary data.</text>
</comment>
<dbReference type="Pfam" id="PF17126">
    <property type="entry name" value="RsmF_methylt_CI"/>
    <property type="match status" value="1"/>
</dbReference>
<keyword evidence="6 7" id="KW-0694">RNA-binding</keyword>
<dbReference type="SUPFAM" id="SSF53335">
    <property type="entry name" value="S-adenosyl-L-methionine-dependent methyltransferases"/>
    <property type="match status" value="1"/>
</dbReference>
<evidence type="ECO:0000256" key="3">
    <source>
        <dbReference type="ARBA" id="ARBA00022603"/>
    </source>
</evidence>
<dbReference type="PRINTS" id="PR02008">
    <property type="entry name" value="RCMTFAMILY"/>
</dbReference>
<evidence type="ECO:0000256" key="6">
    <source>
        <dbReference type="ARBA" id="ARBA00022884"/>
    </source>
</evidence>
<dbReference type="GO" id="GO:0006396">
    <property type="term" value="P:RNA processing"/>
    <property type="evidence" value="ECO:0007669"/>
    <property type="project" value="InterPro"/>
</dbReference>
<dbReference type="PROSITE" id="PS01153">
    <property type="entry name" value="NOL1_NOP2_SUN"/>
    <property type="match status" value="1"/>
</dbReference>
<dbReference type="PROSITE" id="PS51686">
    <property type="entry name" value="SAM_MT_RSMB_NOP"/>
    <property type="match status" value="1"/>
</dbReference>
<dbReference type="CDD" id="cd02440">
    <property type="entry name" value="AdoMet_MTases"/>
    <property type="match status" value="1"/>
</dbReference>
<dbReference type="InterPro" id="IPR011023">
    <property type="entry name" value="Nop2p"/>
</dbReference>
<organism evidence="9 10">
    <name type="scientific">Marinithermofilum abyssi</name>
    <dbReference type="NCBI Taxonomy" id="1571185"/>
    <lineage>
        <taxon>Bacteria</taxon>
        <taxon>Bacillati</taxon>
        <taxon>Bacillota</taxon>
        <taxon>Bacilli</taxon>
        <taxon>Bacillales</taxon>
        <taxon>Thermoactinomycetaceae</taxon>
        <taxon>Marinithermofilum</taxon>
    </lineage>
</organism>
<evidence type="ECO:0000256" key="5">
    <source>
        <dbReference type="ARBA" id="ARBA00022691"/>
    </source>
</evidence>
<comment type="similarity">
    <text evidence="1 7">Belongs to the class I-like SAM-binding methyltransferase superfamily. RsmB/NOP family.</text>
</comment>
<keyword evidence="5 7" id="KW-0949">S-adenosyl-L-methionine</keyword>
<keyword evidence="4 7" id="KW-0808">Transferase</keyword>
<dbReference type="Pfam" id="PF13636">
    <property type="entry name" value="Methyltranf_PUA"/>
    <property type="match status" value="1"/>
</dbReference>
<dbReference type="PANTHER" id="PTHR22807:SF30">
    <property type="entry name" value="28S RRNA (CYTOSINE(4447)-C(5))-METHYLTRANSFERASE-RELATED"/>
    <property type="match status" value="1"/>
</dbReference>
<dbReference type="AlphaFoldDB" id="A0A8J2Y994"/>
<dbReference type="GO" id="GO:0001510">
    <property type="term" value="P:RNA methylation"/>
    <property type="evidence" value="ECO:0007669"/>
    <property type="project" value="InterPro"/>
</dbReference>
<dbReference type="Pfam" id="PF17125">
    <property type="entry name" value="Methyltr_RsmF_N"/>
    <property type="match status" value="1"/>
</dbReference>
<evidence type="ECO:0000313" key="9">
    <source>
        <dbReference type="EMBL" id="GGE17861.1"/>
    </source>
</evidence>
<dbReference type="InterPro" id="IPR031340">
    <property type="entry name" value="RsmF_methylt_CI"/>
</dbReference>
<dbReference type="InterPro" id="IPR027391">
    <property type="entry name" value="Nol1_Nop2_Fmu_2"/>
</dbReference>
<name>A0A8J2Y994_9BACL</name>
<evidence type="ECO:0000313" key="10">
    <source>
        <dbReference type="Proteomes" id="UP000625210"/>
    </source>
</evidence>
<keyword evidence="10" id="KW-1185">Reference proteome</keyword>
<evidence type="ECO:0000256" key="7">
    <source>
        <dbReference type="PROSITE-ProRule" id="PRU01023"/>
    </source>
</evidence>
<feature type="binding site" evidence="7">
    <location>
        <begin position="111"/>
        <end position="117"/>
    </location>
    <ligand>
        <name>S-adenosyl-L-methionine</name>
        <dbReference type="ChEBI" id="CHEBI:59789"/>
    </ligand>
</feature>
<dbReference type="InterPro" id="IPR001678">
    <property type="entry name" value="MeTrfase_RsmB-F_NOP2_dom"/>
</dbReference>
<keyword evidence="2" id="KW-0963">Cytoplasm</keyword>
<dbReference type="PANTHER" id="PTHR22807">
    <property type="entry name" value="NOP2 YEAST -RELATED NOL1/NOP2/FMU SUN DOMAIN-CONTAINING"/>
    <property type="match status" value="1"/>
</dbReference>
<evidence type="ECO:0000256" key="2">
    <source>
        <dbReference type="ARBA" id="ARBA00022490"/>
    </source>
</evidence>
<dbReference type="NCBIfam" id="TIGR00446">
    <property type="entry name" value="nop2p"/>
    <property type="match status" value="1"/>
</dbReference>
<feature type="binding site" evidence="7">
    <location>
        <position position="162"/>
    </location>
    <ligand>
        <name>S-adenosyl-L-methionine</name>
        <dbReference type="ChEBI" id="CHEBI:59789"/>
    </ligand>
</feature>
<evidence type="ECO:0000256" key="4">
    <source>
        <dbReference type="ARBA" id="ARBA00022679"/>
    </source>
</evidence>
<dbReference type="GO" id="GO:0003723">
    <property type="term" value="F:RNA binding"/>
    <property type="evidence" value="ECO:0007669"/>
    <property type="project" value="UniProtKB-UniRule"/>
</dbReference>
<dbReference type="InterPro" id="IPR031341">
    <property type="entry name" value="Methyltr_RsmF_N"/>
</dbReference>
<dbReference type="RefSeq" id="WP_229751912.1">
    <property type="nucleotide sequence ID" value="NZ_BMHQ01000006.1"/>
</dbReference>
<accession>A0A8J2Y994</accession>
<proteinExistence type="inferred from homology"/>
<dbReference type="Proteomes" id="UP000625210">
    <property type="component" value="Unassembled WGS sequence"/>
</dbReference>
<dbReference type="Pfam" id="PF01189">
    <property type="entry name" value="Methyltr_RsmB-F"/>
    <property type="match status" value="1"/>
</dbReference>
<dbReference type="Gene3D" id="2.30.130.60">
    <property type="match status" value="1"/>
</dbReference>
<feature type="binding site" evidence="7">
    <location>
        <position position="135"/>
    </location>
    <ligand>
        <name>S-adenosyl-L-methionine</name>
        <dbReference type="ChEBI" id="CHEBI:59789"/>
    </ligand>
</feature>
<gene>
    <name evidence="9" type="ORF">GCM10011571_19560</name>
</gene>
<dbReference type="Gene3D" id="3.40.50.150">
    <property type="entry name" value="Vaccinia Virus protein VP39"/>
    <property type="match status" value="1"/>
</dbReference>
<reference evidence="9" key="1">
    <citation type="journal article" date="2014" name="Int. J. Syst. Evol. Microbiol.">
        <title>Complete genome sequence of Corynebacterium casei LMG S-19264T (=DSM 44701T), isolated from a smear-ripened cheese.</title>
        <authorList>
            <consortium name="US DOE Joint Genome Institute (JGI-PGF)"/>
            <person name="Walter F."/>
            <person name="Albersmeier A."/>
            <person name="Kalinowski J."/>
            <person name="Ruckert C."/>
        </authorList>
    </citation>
    <scope>NUCLEOTIDE SEQUENCE</scope>
    <source>
        <strain evidence="9">CGMCC 1.15179</strain>
    </source>
</reference>
<dbReference type="EMBL" id="BMHQ01000006">
    <property type="protein sequence ID" value="GGE17861.1"/>
    <property type="molecule type" value="Genomic_DNA"/>
</dbReference>
<dbReference type="Gene3D" id="3.30.70.1170">
    <property type="entry name" value="Sun protein, domain 3"/>
    <property type="match status" value="1"/>
</dbReference>
<evidence type="ECO:0000259" key="8">
    <source>
        <dbReference type="PROSITE" id="PS51686"/>
    </source>
</evidence>
<dbReference type="InterPro" id="IPR049560">
    <property type="entry name" value="MeTrfase_RsmB-F_NOP2_cat"/>
</dbReference>
<dbReference type="GO" id="GO:0008757">
    <property type="term" value="F:S-adenosylmethionine-dependent methyltransferase activity"/>
    <property type="evidence" value="ECO:0007669"/>
    <property type="project" value="InterPro"/>
</dbReference>
<keyword evidence="3 7" id="KW-0489">Methyltransferase</keyword>
<protein>
    <submittedName>
        <fullName evidence="9">Methylase</fullName>
    </submittedName>
</protein>
<dbReference type="InterPro" id="IPR029063">
    <property type="entry name" value="SAM-dependent_MTases_sf"/>
</dbReference>